<evidence type="ECO:0000259" key="5">
    <source>
        <dbReference type="Pfam" id="PF00891"/>
    </source>
</evidence>
<sequence length="374" mass="40057">MSCHAEQELSTPDMLQGHIELHHHLLGYLKSMALRCAADLGVPSAIHRRGGAATISDIATDTGVHPAKLPHLRRIMRVLTVAGIFAANDEPSLADQDGDAAGGDGETVYTLTPASRLLVGDRATCNMAPMLRLLVRPDVAAVFFSLDAWLRDGDTSAAALFQAAHGGFPPWEMTKRDSSYNRTLNEACAGDTSFIMDIAVREGGDVFRGLSSLVDVGGGHGAAATAIARAFPHIKCIVLDLPQAISQAPADGTVNFVAGNMFEYIPPANAVLLKYVLHCWGEEDCIKILQQCKKAIPARGDGGKVIIINAVVGSGEPQDNALKETQVLFDVYMMGIGGGEREEHEWKNIFLEAGFSDYKIKPILGLISVIEVYP</sequence>
<dbReference type="HOGENOM" id="CLU_005533_7_0_1"/>
<dbReference type="GO" id="GO:0008171">
    <property type="term" value="F:O-methyltransferase activity"/>
    <property type="evidence" value="ECO:0007669"/>
    <property type="project" value="InterPro"/>
</dbReference>
<dbReference type="PIRSF" id="PIRSF005739">
    <property type="entry name" value="O-mtase"/>
    <property type="match status" value="1"/>
</dbReference>
<dbReference type="EnsemblPlants" id="OPUNC06G08680.1">
    <property type="protein sequence ID" value="OPUNC06G08680.1"/>
    <property type="gene ID" value="OPUNC06G08680"/>
</dbReference>
<dbReference type="PANTHER" id="PTHR11746">
    <property type="entry name" value="O-METHYLTRANSFERASE"/>
    <property type="match status" value="1"/>
</dbReference>
<evidence type="ECO:0000256" key="2">
    <source>
        <dbReference type="ARBA" id="ARBA00022679"/>
    </source>
</evidence>
<evidence type="ECO:0000256" key="3">
    <source>
        <dbReference type="ARBA" id="ARBA00022691"/>
    </source>
</evidence>
<dbReference type="OMA" id="MNMVVGY"/>
<evidence type="ECO:0000256" key="4">
    <source>
        <dbReference type="PIRSR" id="PIRSR005739-1"/>
    </source>
</evidence>
<dbReference type="Gramene" id="OPUNC06G08680.1">
    <property type="protein sequence ID" value="OPUNC06G08680.1"/>
    <property type="gene ID" value="OPUNC06G08680"/>
</dbReference>
<evidence type="ECO:0000256" key="1">
    <source>
        <dbReference type="ARBA" id="ARBA00022603"/>
    </source>
</evidence>
<reference evidence="7" key="2">
    <citation type="submission" date="2018-05" db="EMBL/GenBank/DDBJ databases">
        <title>OpunRS2 (Oryza punctata Reference Sequence Version 2).</title>
        <authorList>
            <person name="Zhang J."/>
            <person name="Kudrna D."/>
            <person name="Lee S."/>
            <person name="Talag J."/>
            <person name="Welchert J."/>
            <person name="Wing R.A."/>
        </authorList>
    </citation>
    <scope>NUCLEOTIDE SEQUENCE [LARGE SCALE GENOMIC DNA]</scope>
</reference>
<dbReference type="Pfam" id="PF00891">
    <property type="entry name" value="Methyltransf_2"/>
    <property type="match status" value="1"/>
</dbReference>
<dbReference type="SUPFAM" id="SSF46785">
    <property type="entry name" value="Winged helix' DNA-binding domain"/>
    <property type="match status" value="1"/>
</dbReference>
<dbReference type="SUPFAM" id="SSF53335">
    <property type="entry name" value="S-adenosyl-L-methionine-dependent methyltransferases"/>
    <property type="match status" value="1"/>
</dbReference>
<keyword evidence="8" id="KW-1185">Reference proteome</keyword>
<dbReference type="FunFam" id="1.10.10.10:FF:000292">
    <property type="entry name" value="O-methyltransferase ZRP4"/>
    <property type="match status" value="1"/>
</dbReference>
<reference evidence="7" key="1">
    <citation type="submission" date="2015-04" db="UniProtKB">
        <authorList>
            <consortium name="EnsemblPlants"/>
        </authorList>
    </citation>
    <scope>IDENTIFICATION</scope>
</reference>
<feature type="domain" description="O-methyltransferase C-terminal" evidence="5">
    <location>
        <begin position="145"/>
        <end position="356"/>
    </location>
</feature>
<dbReference type="InterPro" id="IPR016461">
    <property type="entry name" value="COMT-like"/>
</dbReference>
<dbReference type="InterPro" id="IPR036388">
    <property type="entry name" value="WH-like_DNA-bd_sf"/>
</dbReference>
<dbReference type="InterPro" id="IPR036390">
    <property type="entry name" value="WH_DNA-bd_sf"/>
</dbReference>
<dbReference type="InterPro" id="IPR029063">
    <property type="entry name" value="SAM-dependent_MTases_sf"/>
</dbReference>
<proteinExistence type="predicted"/>
<evidence type="ECO:0008006" key="9">
    <source>
        <dbReference type="Google" id="ProtNLM"/>
    </source>
</evidence>
<dbReference type="Pfam" id="PF08100">
    <property type="entry name" value="Dimerisation"/>
    <property type="match status" value="1"/>
</dbReference>
<name>A0A0E0L9V2_ORYPU</name>
<accession>A0A0E0L9V2</accession>
<dbReference type="Proteomes" id="UP000026962">
    <property type="component" value="Chromosome 6"/>
</dbReference>
<dbReference type="eggNOG" id="KOG3178">
    <property type="taxonomic scope" value="Eukaryota"/>
</dbReference>
<dbReference type="InterPro" id="IPR012967">
    <property type="entry name" value="COMT_dimerisation"/>
</dbReference>
<evidence type="ECO:0000313" key="7">
    <source>
        <dbReference type="EnsemblPlants" id="OPUNC06G08680.1"/>
    </source>
</evidence>
<keyword evidence="1" id="KW-0489">Methyltransferase</keyword>
<keyword evidence="3" id="KW-0949">S-adenosyl-L-methionine</keyword>
<evidence type="ECO:0000313" key="8">
    <source>
        <dbReference type="Proteomes" id="UP000026962"/>
    </source>
</evidence>
<protein>
    <recommendedName>
        <fullName evidence="9">O-methyltransferase domain-containing protein</fullName>
    </recommendedName>
</protein>
<dbReference type="Gene3D" id="1.10.10.10">
    <property type="entry name" value="Winged helix-like DNA-binding domain superfamily/Winged helix DNA-binding domain"/>
    <property type="match status" value="1"/>
</dbReference>
<dbReference type="InterPro" id="IPR001077">
    <property type="entry name" value="COMT_C"/>
</dbReference>
<feature type="domain" description="O-methyltransferase dimerisation" evidence="6">
    <location>
        <begin position="23"/>
        <end position="119"/>
    </location>
</feature>
<dbReference type="PROSITE" id="PS51683">
    <property type="entry name" value="SAM_OMT_II"/>
    <property type="match status" value="1"/>
</dbReference>
<dbReference type="AlphaFoldDB" id="A0A0E0L9V2"/>
<keyword evidence="2" id="KW-0808">Transferase</keyword>
<dbReference type="Gene3D" id="3.40.50.150">
    <property type="entry name" value="Vaccinia Virus protein VP39"/>
    <property type="match status" value="1"/>
</dbReference>
<evidence type="ECO:0000259" key="6">
    <source>
        <dbReference type="Pfam" id="PF08100"/>
    </source>
</evidence>
<dbReference type="FunFam" id="3.40.50.150:FF:000206">
    <property type="entry name" value="O-methyltransferase ZRP4"/>
    <property type="match status" value="1"/>
</dbReference>
<organism evidence="7">
    <name type="scientific">Oryza punctata</name>
    <name type="common">Red rice</name>
    <dbReference type="NCBI Taxonomy" id="4537"/>
    <lineage>
        <taxon>Eukaryota</taxon>
        <taxon>Viridiplantae</taxon>
        <taxon>Streptophyta</taxon>
        <taxon>Embryophyta</taxon>
        <taxon>Tracheophyta</taxon>
        <taxon>Spermatophyta</taxon>
        <taxon>Magnoliopsida</taxon>
        <taxon>Liliopsida</taxon>
        <taxon>Poales</taxon>
        <taxon>Poaceae</taxon>
        <taxon>BOP clade</taxon>
        <taxon>Oryzoideae</taxon>
        <taxon>Oryzeae</taxon>
        <taxon>Oryzinae</taxon>
        <taxon>Oryza</taxon>
    </lineage>
</organism>
<dbReference type="GO" id="GO:0032259">
    <property type="term" value="P:methylation"/>
    <property type="evidence" value="ECO:0007669"/>
    <property type="project" value="UniProtKB-KW"/>
</dbReference>
<feature type="active site" description="Proton acceptor" evidence="4">
    <location>
        <position position="278"/>
    </location>
</feature>
<dbReference type="GO" id="GO:0046983">
    <property type="term" value="F:protein dimerization activity"/>
    <property type="evidence" value="ECO:0007669"/>
    <property type="project" value="InterPro"/>
</dbReference>